<evidence type="ECO:0000256" key="2">
    <source>
        <dbReference type="ARBA" id="ARBA00022603"/>
    </source>
</evidence>
<dbReference type="PANTHER" id="PTHR35863:SF1">
    <property type="entry name" value="COBALT-PRECORRIN-5B C(1)-METHYLTRANSFERASE"/>
    <property type="match status" value="1"/>
</dbReference>
<evidence type="ECO:0000256" key="3">
    <source>
        <dbReference type="ARBA" id="ARBA00022679"/>
    </source>
</evidence>
<evidence type="ECO:0000313" key="6">
    <source>
        <dbReference type="EMBL" id="MDF9408842.1"/>
    </source>
</evidence>
<dbReference type="GO" id="GO:0032259">
    <property type="term" value="P:methylation"/>
    <property type="evidence" value="ECO:0007669"/>
    <property type="project" value="UniProtKB-KW"/>
</dbReference>
<dbReference type="PANTHER" id="PTHR35863">
    <property type="entry name" value="COBALT-PRECORRIN-5B C(1)-METHYLTRANSFERASE"/>
    <property type="match status" value="1"/>
</dbReference>
<dbReference type="AlphaFoldDB" id="A0A9X4GZI7"/>
<comment type="similarity">
    <text evidence="5">Belongs to the CbiD family.</text>
</comment>
<dbReference type="InterPro" id="IPR002748">
    <property type="entry name" value="CbiD"/>
</dbReference>
<gene>
    <name evidence="5 6" type="primary">cbiD</name>
    <name evidence="6" type="ORF">L7E55_10825</name>
</gene>
<evidence type="ECO:0000256" key="4">
    <source>
        <dbReference type="ARBA" id="ARBA00022691"/>
    </source>
</evidence>
<dbReference type="Proteomes" id="UP001154312">
    <property type="component" value="Unassembled WGS sequence"/>
</dbReference>
<dbReference type="GO" id="GO:0008168">
    <property type="term" value="F:methyltransferase activity"/>
    <property type="evidence" value="ECO:0007669"/>
    <property type="project" value="UniProtKB-UniRule"/>
</dbReference>
<organism evidence="6 7">
    <name type="scientific">Pelotomaculum isophthalicicum JI</name>
    <dbReference type="NCBI Taxonomy" id="947010"/>
    <lineage>
        <taxon>Bacteria</taxon>
        <taxon>Bacillati</taxon>
        <taxon>Bacillota</taxon>
        <taxon>Clostridia</taxon>
        <taxon>Eubacteriales</taxon>
        <taxon>Desulfotomaculaceae</taxon>
        <taxon>Pelotomaculum</taxon>
    </lineage>
</organism>
<keyword evidence="4 5" id="KW-0949">S-adenosyl-L-methionine</keyword>
<accession>A0A9X4GZI7</accession>
<comment type="caution">
    <text evidence="6">The sequence shown here is derived from an EMBL/GenBank/DDBJ whole genome shotgun (WGS) entry which is preliminary data.</text>
</comment>
<dbReference type="InterPro" id="IPR036074">
    <property type="entry name" value="CbiD_sf"/>
</dbReference>
<keyword evidence="2 5" id="KW-0489">Methyltransferase</keyword>
<protein>
    <recommendedName>
        <fullName evidence="5">Cobalt-precorrin-5B C(1)-methyltransferase</fullName>
        <ecNumber evidence="5">2.1.1.195</ecNumber>
    </recommendedName>
    <alternativeName>
        <fullName evidence="5">Cobalt-precorrin-6A synthase</fullName>
    </alternativeName>
</protein>
<sequence length="369" mass="38911">MGVRVLPVKRLRQGYTTGSCAAAAAKAAIMALRQESLPDRVKINTPGGRELCLPVQVARERDWAEALVIKDAGDDPDITNGIEVHVTARLCPGPVRILAGRGVGTVTKPGLPVPVGEPAINPVPRAMILNEAAQLLEPGQGVELTISIPGGEELARRTLNPRLGIVGGLSILGTTGIVEPMSVEAFRSALVPQVSMALAAGHETLVLTPGRMGQRQAVENYGFSEEAVILTSNFIGHLLEACADAGVKRVLLWGHAGKLIKVAGGIFYTHSRVADGRREIIAAHLAAGGACAEAVRAVLASPTVEATLEIVRNSGQVDFWDMMAGLASRQAGDYVHNRLTVGTALLNLKGEIIGRDVVARQIMEEYLHG</sequence>
<dbReference type="NCBIfam" id="TIGR00312">
    <property type="entry name" value="cbiD"/>
    <property type="match status" value="1"/>
</dbReference>
<evidence type="ECO:0000256" key="5">
    <source>
        <dbReference type="HAMAP-Rule" id="MF_00787"/>
    </source>
</evidence>
<dbReference type="EMBL" id="JAKOAV010000019">
    <property type="protein sequence ID" value="MDF9408842.1"/>
    <property type="molecule type" value="Genomic_DNA"/>
</dbReference>
<dbReference type="Pfam" id="PF01888">
    <property type="entry name" value="CbiD"/>
    <property type="match status" value="1"/>
</dbReference>
<reference evidence="6" key="1">
    <citation type="submission" date="2022-02" db="EMBL/GenBank/DDBJ databases">
        <authorList>
            <person name="Leng L."/>
        </authorList>
    </citation>
    <scope>NUCLEOTIDE SEQUENCE</scope>
    <source>
        <strain evidence="6">JI</strain>
    </source>
</reference>
<dbReference type="SUPFAM" id="SSF111342">
    <property type="entry name" value="CbiD-like"/>
    <property type="match status" value="1"/>
</dbReference>
<keyword evidence="1 5" id="KW-0169">Cobalamin biosynthesis</keyword>
<comment type="function">
    <text evidence="5">Catalyzes the methylation of C-1 in cobalt-precorrin-5B to form cobalt-precorrin-6A.</text>
</comment>
<dbReference type="EC" id="2.1.1.195" evidence="5"/>
<keyword evidence="7" id="KW-1185">Reference proteome</keyword>
<evidence type="ECO:0000313" key="7">
    <source>
        <dbReference type="Proteomes" id="UP001154312"/>
    </source>
</evidence>
<comment type="pathway">
    <text evidence="5">Cofactor biosynthesis; adenosylcobalamin biosynthesis; cob(II)yrinate a,c-diamide from sirohydrochlorin (anaerobic route): step 6/10.</text>
</comment>
<dbReference type="Gene3D" id="3.30.2110.10">
    <property type="entry name" value="CbiD-like"/>
    <property type="match status" value="1"/>
</dbReference>
<dbReference type="PIRSF" id="PIRSF026782">
    <property type="entry name" value="CbiD"/>
    <property type="match status" value="1"/>
</dbReference>
<comment type="catalytic activity">
    <reaction evidence="5">
        <text>Co-precorrin-5B + S-adenosyl-L-methionine = Co-precorrin-6A + S-adenosyl-L-homocysteine</text>
        <dbReference type="Rhea" id="RHEA:26285"/>
        <dbReference type="ChEBI" id="CHEBI:57856"/>
        <dbReference type="ChEBI" id="CHEBI:59789"/>
        <dbReference type="ChEBI" id="CHEBI:60063"/>
        <dbReference type="ChEBI" id="CHEBI:60064"/>
        <dbReference type="EC" id="2.1.1.195"/>
    </reaction>
</comment>
<name>A0A9X4GZI7_9FIRM</name>
<keyword evidence="3 5" id="KW-0808">Transferase</keyword>
<dbReference type="HAMAP" id="MF_00787">
    <property type="entry name" value="CbiD"/>
    <property type="match status" value="1"/>
</dbReference>
<proteinExistence type="inferred from homology"/>
<evidence type="ECO:0000256" key="1">
    <source>
        <dbReference type="ARBA" id="ARBA00022573"/>
    </source>
</evidence>
<dbReference type="GO" id="GO:0019251">
    <property type="term" value="P:anaerobic cobalamin biosynthetic process"/>
    <property type="evidence" value="ECO:0007669"/>
    <property type="project" value="UniProtKB-UniRule"/>
</dbReference>